<dbReference type="EMBL" id="LLXJ01000952">
    <property type="protein sequence ID" value="PKC04825.1"/>
    <property type="molecule type" value="Genomic_DNA"/>
</dbReference>
<protein>
    <submittedName>
        <fullName evidence="1">Uncharacterized protein</fullName>
    </submittedName>
</protein>
<gene>
    <name evidence="1" type="ORF">RhiirA5_401253</name>
</gene>
<dbReference type="VEuPathDB" id="FungiDB:RhiirFUN_016515"/>
<accession>A0A2N0PDB8</accession>
<name>A0A2N0PDB8_9GLOM</name>
<evidence type="ECO:0000313" key="1">
    <source>
        <dbReference type="EMBL" id="PKC04825.1"/>
    </source>
</evidence>
<reference evidence="1 2" key="2">
    <citation type="submission" date="2017-09" db="EMBL/GenBank/DDBJ databases">
        <title>Extensive intraspecific genome diversity in a model arbuscular mycorrhizal fungus.</title>
        <authorList>
            <person name="Chen E.C."/>
            <person name="Morin E."/>
            <person name="Beaudet D."/>
            <person name="Noel J."/>
            <person name="Ndikumana S."/>
            <person name="Charron P."/>
            <person name="St-Onge C."/>
            <person name="Giorgi J."/>
            <person name="Grigoriev I.V."/>
            <person name="Roux C."/>
            <person name="Martin F.M."/>
            <person name="Corradi N."/>
        </authorList>
    </citation>
    <scope>NUCLEOTIDE SEQUENCE [LARGE SCALE GENOMIC DNA]</scope>
    <source>
        <strain evidence="1 2">A5</strain>
    </source>
</reference>
<dbReference type="AlphaFoldDB" id="A0A2N0PDB8"/>
<proteinExistence type="predicted"/>
<evidence type="ECO:0000313" key="2">
    <source>
        <dbReference type="Proteomes" id="UP000232722"/>
    </source>
</evidence>
<comment type="caution">
    <text evidence="1">The sequence shown here is derived from an EMBL/GenBank/DDBJ whole genome shotgun (WGS) entry which is preliminary data.</text>
</comment>
<dbReference type="Proteomes" id="UP000232722">
    <property type="component" value="Unassembled WGS sequence"/>
</dbReference>
<dbReference type="VEuPathDB" id="FungiDB:RhiirA1_446740"/>
<organism evidence="1 2">
    <name type="scientific">Rhizophagus irregularis</name>
    <dbReference type="NCBI Taxonomy" id="588596"/>
    <lineage>
        <taxon>Eukaryota</taxon>
        <taxon>Fungi</taxon>
        <taxon>Fungi incertae sedis</taxon>
        <taxon>Mucoromycota</taxon>
        <taxon>Glomeromycotina</taxon>
        <taxon>Glomeromycetes</taxon>
        <taxon>Glomerales</taxon>
        <taxon>Glomeraceae</taxon>
        <taxon>Rhizophagus</taxon>
    </lineage>
</organism>
<dbReference type="VEuPathDB" id="FungiDB:FUN_012577"/>
<dbReference type="VEuPathDB" id="FungiDB:RhiirA1_400642"/>
<sequence>MVAYRNLEILKIKCIDIYQVNCMVKNSLCLRELRINDFHMNENFYNDSLNFIRTICKNCLLIEYLTIPVFPSLEEHFIEFEKLLKKCQKLRSLNFKEAYEAGRELEFGDYLSNVLISEASTNLREIRISYGIKFSLKTLETFLEKWKGRPAVSLYFDNTYFYRKDNSFKKLFDKYKIEKLKTKTSQNNQNNERNRPVELFLFLGDLCKNLRPKLPVDYKKASITTDCLKEIEKRLDCGGGTLDLTTRKLVGNNPLQLSEVTERSSGGFCGSAFVDKEFIAFT</sequence>
<reference evidence="1 2" key="1">
    <citation type="submission" date="2016-04" db="EMBL/GenBank/DDBJ databases">
        <title>Genome analyses suggest a sexual origin of heterokaryosis in a supposedly ancient asexual fungus.</title>
        <authorList>
            <person name="Ropars J."/>
            <person name="Sedzielewska K."/>
            <person name="Noel J."/>
            <person name="Charron P."/>
            <person name="Farinelli L."/>
            <person name="Marton T."/>
            <person name="Kruger M."/>
            <person name="Pelin A."/>
            <person name="Brachmann A."/>
            <person name="Corradi N."/>
        </authorList>
    </citation>
    <scope>NUCLEOTIDE SEQUENCE [LARGE SCALE GENOMIC DNA]</scope>
    <source>
        <strain evidence="1 2">A5</strain>
    </source>
</reference>